<evidence type="ECO:0000313" key="1">
    <source>
        <dbReference type="EMBL" id="MBC2398523.1"/>
    </source>
</evidence>
<organism evidence="1 2">
    <name type="scientific">Clostridium tetanomorphum</name>
    <dbReference type="NCBI Taxonomy" id="1553"/>
    <lineage>
        <taxon>Bacteria</taxon>
        <taxon>Bacillati</taxon>
        <taxon>Bacillota</taxon>
        <taxon>Clostridia</taxon>
        <taxon>Eubacteriales</taxon>
        <taxon>Clostridiaceae</taxon>
        <taxon>Clostridium</taxon>
    </lineage>
</organism>
<proteinExistence type="predicted"/>
<sequence>MKENLTVIDNINEDIKNLLPTTYNILNESNLTVHPSVYKIILSGSRGLSNRFRENSDIDLSLLVDSKFLNKELNPEQILKEVLNVTLINWKSKVELDTVAVFDINNCNLKCFDYKSYSDKLCKMGDTDCLGLYKKQKGFHGYVPKIGISIKLIHPIITVWERKR</sequence>
<dbReference type="Proteomes" id="UP000563151">
    <property type="component" value="Unassembled WGS sequence"/>
</dbReference>
<reference evidence="1 2" key="1">
    <citation type="submission" date="2020-04" db="EMBL/GenBank/DDBJ databases">
        <title>Genomic insights into acetone-butanol-ethanol (ABE) fermentation by sequencing solventogenic clostridia strains.</title>
        <authorList>
            <person name="Brown S."/>
        </authorList>
    </citation>
    <scope>NUCLEOTIDE SEQUENCE [LARGE SCALE GENOMIC DNA]</scope>
    <source>
        <strain evidence="1 2">DJ011</strain>
    </source>
</reference>
<dbReference type="RefSeq" id="WP_035145693.1">
    <property type="nucleotide sequence ID" value="NZ_JAAZWO010000015.1"/>
</dbReference>
<keyword evidence="2" id="KW-1185">Reference proteome</keyword>
<dbReference type="SUPFAM" id="SSF81301">
    <property type="entry name" value="Nucleotidyltransferase"/>
    <property type="match status" value="1"/>
</dbReference>
<dbReference type="AlphaFoldDB" id="A0A923EDD6"/>
<dbReference type="EMBL" id="JAAZWO010000015">
    <property type="protein sequence ID" value="MBC2398523.1"/>
    <property type="molecule type" value="Genomic_DNA"/>
</dbReference>
<evidence type="ECO:0000313" key="2">
    <source>
        <dbReference type="Proteomes" id="UP000563151"/>
    </source>
</evidence>
<accession>A0A923EDD6</accession>
<comment type="caution">
    <text evidence="1">The sequence shown here is derived from an EMBL/GenBank/DDBJ whole genome shotgun (WGS) entry which is preliminary data.</text>
</comment>
<name>A0A923EDD6_CLOTT</name>
<gene>
    <name evidence="1" type="ORF">HGG79_12175</name>
</gene>
<dbReference type="InterPro" id="IPR043519">
    <property type="entry name" value="NT_sf"/>
</dbReference>
<protein>
    <submittedName>
        <fullName evidence="1">Uncharacterized protein</fullName>
    </submittedName>
</protein>